<gene>
    <name evidence="6" type="ORF">QTO34_005601</name>
</gene>
<dbReference type="GO" id="GO:0000428">
    <property type="term" value="C:DNA-directed RNA polymerase complex"/>
    <property type="evidence" value="ECO:0007669"/>
    <property type="project" value="UniProtKB-KW"/>
</dbReference>
<evidence type="ECO:0000256" key="4">
    <source>
        <dbReference type="ARBA" id="ARBA00025724"/>
    </source>
</evidence>
<dbReference type="GO" id="GO:0000166">
    <property type="term" value="F:nucleotide binding"/>
    <property type="evidence" value="ECO:0007669"/>
    <property type="project" value="InterPro"/>
</dbReference>
<dbReference type="Gene3D" id="1.20.1250.40">
    <property type="match status" value="1"/>
</dbReference>
<comment type="caution">
    <text evidence="6">The sequence shown here is derived from an EMBL/GenBank/DDBJ whole genome shotgun (WGS) entry which is preliminary data.</text>
</comment>
<accession>A0AA40HNN5</accession>
<dbReference type="InterPro" id="IPR006590">
    <property type="entry name" value="RNA_pol_Rpb4/RPC9_core"/>
</dbReference>
<keyword evidence="2" id="KW-0804">Transcription</keyword>
<evidence type="ECO:0000313" key="7">
    <source>
        <dbReference type="Proteomes" id="UP001177744"/>
    </source>
</evidence>
<feature type="domain" description="RNA polymerase Rpb4/RPC9 core" evidence="5">
    <location>
        <begin position="87"/>
        <end position="199"/>
    </location>
</feature>
<organism evidence="6 7">
    <name type="scientific">Cnephaeus nilssonii</name>
    <name type="common">Northern bat</name>
    <name type="synonym">Eptesicus nilssonii</name>
    <dbReference type="NCBI Taxonomy" id="3371016"/>
    <lineage>
        <taxon>Eukaryota</taxon>
        <taxon>Metazoa</taxon>
        <taxon>Chordata</taxon>
        <taxon>Craniata</taxon>
        <taxon>Vertebrata</taxon>
        <taxon>Euteleostomi</taxon>
        <taxon>Mammalia</taxon>
        <taxon>Eutheria</taxon>
        <taxon>Laurasiatheria</taxon>
        <taxon>Chiroptera</taxon>
        <taxon>Yangochiroptera</taxon>
        <taxon>Vespertilionidae</taxon>
        <taxon>Cnephaeus</taxon>
    </lineage>
</organism>
<evidence type="ECO:0000256" key="2">
    <source>
        <dbReference type="ARBA" id="ARBA00022478"/>
    </source>
</evidence>
<keyword evidence="2" id="KW-0240">DNA-directed RNA polymerase</keyword>
<dbReference type="InterPro" id="IPR005574">
    <property type="entry name" value="Rpb4/RPC9"/>
</dbReference>
<comment type="similarity">
    <text evidence="4">Belongs to the eukaryotic RPB4 RNA polymerase subunit family.</text>
</comment>
<dbReference type="AlphaFoldDB" id="A0AA40HNN5"/>
<keyword evidence="7" id="KW-1185">Reference proteome</keyword>
<dbReference type="EMBL" id="JAULJE010000015">
    <property type="protein sequence ID" value="KAK1334594.1"/>
    <property type="molecule type" value="Genomic_DNA"/>
</dbReference>
<evidence type="ECO:0000256" key="3">
    <source>
        <dbReference type="ARBA" id="ARBA00023242"/>
    </source>
</evidence>
<protein>
    <recommendedName>
        <fullName evidence="5">RNA polymerase Rpb4/RPC9 core domain-containing protein</fullName>
    </recommendedName>
</protein>
<proteinExistence type="inferred from homology"/>
<name>A0AA40HNN5_CNENI</name>
<dbReference type="InterPro" id="IPR045222">
    <property type="entry name" value="Rpb4-like"/>
</dbReference>
<dbReference type="GO" id="GO:0005634">
    <property type="term" value="C:nucleus"/>
    <property type="evidence" value="ECO:0007669"/>
    <property type="project" value="UniProtKB-SubCell"/>
</dbReference>
<evidence type="ECO:0000259" key="5">
    <source>
        <dbReference type="SMART" id="SM00657"/>
    </source>
</evidence>
<dbReference type="SMART" id="SM00657">
    <property type="entry name" value="RPOL4c"/>
    <property type="match status" value="1"/>
</dbReference>
<evidence type="ECO:0000256" key="1">
    <source>
        <dbReference type="ARBA" id="ARBA00004123"/>
    </source>
</evidence>
<dbReference type="InterPro" id="IPR038324">
    <property type="entry name" value="Rpb4/RPC9_sf"/>
</dbReference>
<dbReference type="Pfam" id="PF03874">
    <property type="entry name" value="RNA_pol_Rpb4"/>
    <property type="match status" value="1"/>
</dbReference>
<dbReference type="PANTHER" id="PTHR21297">
    <property type="entry name" value="DNA-DIRECTED RNA POLYMERASE II"/>
    <property type="match status" value="1"/>
</dbReference>
<comment type="subcellular location">
    <subcellularLocation>
        <location evidence="1">Nucleus</location>
    </subcellularLocation>
</comment>
<dbReference type="InterPro" id="IPR010997">
    <property type="entry name" value="HRDC-like_sf"/>
</dbReference>
<reference evidence="6" key="1">
    <citation type="submission" date="2023-06" db="EMBL/GenBank/DDBJ databases">
        <title>Reference genome for the Northern bat (Eptesicus nilssonii), a most northern bat species.</title>
        <authorList>
            <person name="Laine V.N."/>
            <person name="Pulliainen A.T."/>
            <person name="Lilley T.M."/>
        </authorList>
    </citation>
    <scope>NUCLEOTIDE SEQUENCE</scope>
    <source>
        <strain evidence="6">BLF_Eptnil</strain>
        <tissue evidence="6">Kidney</tissue>
    </source>
</reference>
<sequence>MAVACSLHTTWVPALGTEALRPEGRCCLDIAHRPQCALRGKIPPQNFLKASEPHKEEEDIETIGTNSIPSAERKEGCSFENKKGGLQEQQETVHSGLWATGFTGFENLTVRSSSGVSFMLRINAKSLYLRRFRNRENIASVLSLLLRKKLGKLELACSANLCPEIAEESKALIPSLEGRLEDEGLQQILDDIQTQAQLSVLVSSITLLPREPHPSTAPVSPGI</sequence>
<dbReference type="SUPFAM" id="SSF47819">
    <property type="entry name" value="HRDC-like"/>
    <property type="match status" value="1"/>
</dbReference>
<dbReference type="Proteomes" id="UP001177744">
    <property type="component" value="Unassembled WGS sequence"/>
</dbReference>
<evidence type="ECO:0000313" key="6">
    <source>
        <dbReference type="EMBL" id="KAK1334594.1"/>
    </source>
</evidence>
<keyword evidence="3" id="KW-0539">Nucleus</keyword>
<dbReference type="GO" id="GO:0006352">
    <property type="term" value="P:DNA-templated transcription initiation"/>
    <property type="evidence" value="ECO:0007669"/>
    <property type="project" value="InterPro"/>
</dbReference>